<keyword evidence="2" id="KW-1185">Reference proteome</keyword>
<evidence type="ECO:0000313" key="2">
    <source>
        <dbReference type="Proteomes" id="UP000294200"/>
    </source>
</evidence>
<evidence type="ECO:0000313" key="1">
    <source>
        <dbReference type="EMBL" id="TCG09272.1"/>
    </source>
</evidence>
<dbReference type="Proteomes" id="UP000294200">
    <property type="component" value="Unassembled WGS sequence"/>
</dbReference>
<protein>
    <submittedName>
        <fullName evidence="1">Uncharacterized protein</fullName>
    </submittedName>
</protein>
<comment type="caution">
    <text evidence="1">The sequence shown here is derived from an EMBL/GenBank/DDBJ whole genome shotgun (WGS) entry which is preliminary data.</text>
</comment>
<accession>A0A4R0XIV7</accession>
<gene>
    <name evidence="1" type="ORF">BZM27_06435</name>
</gene>
<proteinExistence type="predicted"/>
<sequence length="172" mass="19112">MTTPTNTTRTNATDLHRAARENGQTVRVALRLWGFDESEVQSWASELPDMDGAIAWKISRVRRETDADIVVHLVKPARRTNDAFCWHSIQANRAVLASYAAGRNEMVLFTGSADELLTRRSGHWVLSGKLSPRAALARLGRLIAASSTRSAGTHHVVRRDVLRMIAQQLDAE</sequence>
<dbReference type="AlphaFoldDB" id="A0A4R0XIV7"/>
<dbReference type="EMBL" id="MWML01000014">
    <property type="protein sequence ID" value="TCG09272.1"/>
    <property type="molecule type" value="Genomic_DNA"/>
</dbReference>
<organism evidence="1 2">
    <name type="scientific">Paraburkholderia steynii</name>
    <dbReference type="NCBI Taxonomy" id="1245441"/>
    <lineage>
        <taxon>Bacteria</taxon>
        <taxon>Pseudomonadati</taxon>
        <taxon>Pseudomonadota</taxon>
        <taxon>Betaproteobacteria</taxon>
        <taxon>Burkholderiales</taxon>
        <taxon>Burkholderiaceae</taxon>
        <taxon>Paraburkholderia</taxon>
    </lineage>
</organism>
<reference evidence="1 2" key="1">
    <citation type="submission" date="2017-02" db="EMBL/GenBank/DDBJ databases">
        <title>Paraburkholderia sophoroidis sp. nov. and Paraburkholderia steynii sp. nov. rhizobial symbionts of the fynbos legume Hypocalyptus sophoroides.</title>
        <authorList>
            <person name="Steenkamp E.T."/>
            <person name="Beukes C.W."/>
            <person name="Van Zyl E."/>
            <person name="Avontuur J."/>
            <person name="Chan W.Y."/>
            <person name="Hassen A."/>
            <person name="Palmer M."/>
            <person name="Mthombeni L."/>
            <person name="Phalane F."/>
            <person name="Sereme K."/>
            <person name="Venter S.N."/>
        </authorList>
    </citation>
    <scope>NUCLEOTIDE SEQUENCE [LARGE SCALE GENOMIC DNA]</scope>
    <source>
        <strain evidence="1 2">HC1.1ba</strain>
    </source>
</reference>
<name>A0A4R0XIV7_9BURK</name>